<dbReference type="Proteomes" id="UP000017559">
    <property type="component" value="Unassembled WGS sequence"/>
</dbReference>
<name>V2WS50_MONRO</name>
<reference evidence="2 3" key="1">
    <citation type="journal article" date="2014" name="BMC Genomics">
        <title>Genome and secretome analysis of the hemibiotrophic fungal pathogen, Moniliophthora roreri, which causes frosty pod rot disease of cacao: mechanisms of the biotrophic and necrotrophic phases.</title>
        <authorList>
            <person name="Meinhardt L.W."/>
            <person name="Costa G.G.L."/>
            <person name="Thomazella D.P.T."/>
            <person name="Teixeira P.J.P.L."/>
            <person name="Carazzolle M.F."/>
            <person name="Schuster S.C."/>
            <person name="Carlson J.E."/>
            <person name="Guiltinan M.J."/>
            <person name="Mieczkowski P."/>
            <person name="Farmer A."/>
            <person name="Ramaraj T."/>
            <person name="Crozier J."/>
            <person name="Davis R.E."/>
            <person name="Shao J."/>
            <person name="Melnick R.L."/>
            <person name="Pereira G.A.G."/>
            <person name="Bailey B.A."/>
        </authorList>
    </citation>
    <scope>NUCLEOTIDE SEQUENCE [LARGE SCALE GENOMIC DNA]</scope>
    <source>
        <strain evidence="2 3">MCA 2997</strain>
    </source>
</reference>
<proteinExistence type="predicted"/>
<dbReference type="KEGG" id="mrr:Moror_10150"/>
<keyword evidence="1" id="KW-1133">Transmembrane helix</keyword>
<feature type="transmembrane region" description="Helical" evidence="1">
    <location>
        <begin position="20"/>
        <end position="44"/>
    </location>
</feature>
<keyword evidence="1" id="KW-0472">Membrane</keyword>
<dbReference type="HOGENOM" id="CLU_2306802_0_0_1"/>
<evidence type="ECO:0000313" key="3">
    <source>
        <dbReference type="Proteomes" id="UP000017559"/>
    </source>
</evidence>
<dbReference type="AlphaFoldDB" id="V2WS50"/>
<accession>V2WS50</accession>
<dbReference type="EMBL" id="AWSO01001306">
    <property type="protein sequence ID" value="ESK84397.1"/>
    <property type="molecule type" value="Genomic_DNA"/>
</dbReference>
<evidence type="ECO:0000313" key="2">
    <source>
        <dbReference type="EMBL" id="ESK84397.1"/>
    </source>
</evidence>
<keyword evidence="1" id="KW-0812">Transmembrane</keyword>
<evidence type="ECO:0000256" key="1">
    <source>
        <dbReference type="SAM" id="Phobius"/>
    </source>
</evidence>
<protein>
    <submittedName>
        <fullName evidence="2">Uncharacterized protein</fullName>
    </submittedName>
</protein>
<comment type="caution">
    <text evidence="2">The sequence shown here is derived from an EMBL/GenBank/DDBJ whole genome shotgun (WGS) entry which is preliminary data.</text>
</comment>
<organism evidence="2 3">
    <name type="scientific">Moniliophthora roreri (strain MCA 2997)</name>
    <name type="common">Cocoa frosty pod rot fungus</name>
    <name type="synonym">Crinipellis roreri</name>
    <dbReference type="NCBI Taxonomy" id="1381753"/>
    <lineage>
        <taxon>Eukaryota</taxon>
        <taxon>Fungi</taxon>
        <taxon>Dikarya</taxon>
        <taxon>Basidiomycota</taxon>
        <taxon>Agaricomycotina</taxon>
        <taxon>Agaricomycetes</taxon>
        <taxon>Agaricomycetidae</taxon>
        <taxon>Agaricales</taxon>
        <taxon>Marasmiineae</taxon>
        <taxon>Marasmiaceae</taxon>
        <taxon>Moniliophthora</taxon>
    </lineage>
</organism>
<sequence>MLWKSICMGRTCNGKHMKPFYRYGTFFYIAVWPTSVAAVVLLLLRPQSVVQLDTFLRVMHTILCCRLVMHVRVMAKREDPNDTVHSRLTESFIERGQISV</sequence>
<dbReference type="OrthoDB" id="3028206at2759"/>
<keyword evidence="3" id="KW-1185">Reference proteome</keyword>
<gene>
    <name evidence="2" type="ORF">Moror_10150</name>
</gene>